<dbReference type="EMBL" id="CAMXCT020006055">
    <property type="protein sequence ID" value="CAL1167204.1"/>
    <property type="molecule type" value="Genomic_DNA"/>
</dbReference>
<organism evidence="5">
    <name type="scientific">Cladocopium goreaui</name>
    <dbReference type="NCBI Taxonomy" id="2562237"/>
    <lineage>
        <taxon>Eukaryota</taxon>
        <taxon>Sar</taxon>
        <taxon>Alveolata</taxon>
        <taxon>Dinophyceae</taxon>
        <taxon>Suessiales</taxon>
        <taxon>Symbiodiniaceae</taxon>
        <taxon>Cladocopium</taxon>
    </lineage>
</organism>
<keyword evidence="4" id="KW-0793">Thylakoid</keyword>
<evidence type="ECO:0000256" key="3">
    <source>
        <dbReference type="ARBA" id="ARBA00022836"/>
    </source>
</evidence>
<dbReference type="EMBL" id="CAMXCT010006055">
    <property type="protein sequence ID" value="CAI4013829.1"/>
    <property type="molecule type" value="Genomic_DNA"/>
</dbReference>
<sequence>MFEGGTGGYMSRSTRERHAITWTSKEQIKFEMPTGGYAIMNKGENLCYFRKKEQCIALGKQLRKMKIENYKIYRLKKDGTVIFMHPADGVFPEKVNKGRVQVNGRPFTIRSNPQQSELKWTKYHMKSYEADPLTTLFIKARCMAFVDVPNLFALPQPNMDELVPVEEVDKYTKQEYTTRLMEALKRVQDDRKEKEAKSL</sequence>
<dbReference type="InterPro" id="IPR036579">
    <property type="entry name" value="PsaD_sf"/>
</dbReference>
<accession>A0A9P1GKK8</accession>
<keyword evidence="3 4" id="KW-0603">Photosystem I</keyword>
<dbReference type="Proteomes" id="UP001152797">
    <property type="component" value="Unassembled WGS sequence"/>
</dbReference>
<evidence type="ECO:0000256" key="2">
    <source>
        <dbReference type="ARBA" id="ARBA00022531"/>
    </source>
</evidence>
<name>A0A9P1GKK8_9DINO</name>
<keyword evidence="2 4" id="KW-0602">Photosynthesis</keyword>
<protein>
    <recommendedName>
        <fullName evidence="4">Photosystem I reaction center subunit II</fullName>
    </recommendedName>
</protein>
<evidence type="ECO:0000256" key="4">
    <source>
        <dbReference type="RuleBase" id="RU368104"/>
    </source>
</evidence>
<dbReference type="GO" id="GO:0015979">
    <property type="term" value="P:photosynthesis"/>
    <property type="evidence" value="ECO:0007669"/>
    <property type="project" value="UniProtKB-UniRule"/>
</dbReference>
<keyword evidence="7" id="KW-1185">Reference proteome</keyword>
<dbReference type="InterPro" id="IPR003685">
    <property type="entry name" value="PsaD"/>
</dbReference>
<evidence type="ECO:0000313" key="5">
    <source>
        <dbReference type="EMBL" id="CAI4013829.1"/>
    </source>
</evidence>
<reference evidence="5" key="1">
    <citation type="submission" date="2022-10" db="EMBL/GenBank/DDBJ databases">
        <authorList>
            <person name="Chen Y."/>
            <person name="Dougan E. K."/>
            <person name="Chan C."/>
            <person name="Rhodes N."/>
            <person name="Thang M."/>
        </authorList>
    </citation>
    <scope>NUCLEOTIDE SEQUENCE</scope>
</reference>
<dbReference type="Pfam" id="PF02531">
    <property type="entry name" value="PsaD"/>
    <property type="match status" value="1"/>
</dbReference>
<evidence type="ECO:0000313" key="6">
    <source>
        <dbReference type="EMBL" id="CAL1167204.1"/>
    </source>
</evidence>
<evidence type="ECO:0000313" key="7">
    <source>
        <dbReference type="Proteomes" id="UP001152797"/>
    </source>
</evidence>
<dbReference type="EMBL" id="CAMXCT030006055">
    <property type="protein sequence ID" value="CAL4801141.1"/>
    <property type="molecule type" value="Genomic_DNA"/>
</dbReference>
<dbReference type="AlphaFoldDB" id="A0A9P1GKK8"/>
<dbReference type="SUPFAM" id="SSF64234">
    <property type="entry name" value="Photosystem I subunit PsaD"/>
    <property type="match status" value="1"/>
</dbReference>
<dbReference type="GO" id="GO:0009535">
    <property type="term" value="C:chloroplast thylakoid membrane"/>
    <property type="evidence" value="ECO:0007669"/>
    <property type="project" value="UniProtKB-SubCell"/>
</dbReference>
<comment type="function">
    <text evidence="4">PsaD can form complexes with ferredoxin and ferredoxin-oxidoreductase in photosystem I (PS I) reaction center.</text>
</comment>
<dbReference type="Gene3D" id="3.30.1470.10">
    <property type="entry name" value="Photosystem I PsaD, reaction center subunit II"/>
    <property type="match status" value="1"/>
</dbReference>
<proteinExistence type="inferred from homology"/>
<dbReference type="GO" id="GO:0009538">
    <property type="term" value="C:photosystem I reaction center"/>
    <property type="evidence" value="ECO:0007669"/>
    <property type="project" value="UniProtKB-UniRule"/>
</dbReference>
<dbReference type="PANTHER" id="PTHR31982">
    <property type="entry name" value="PHOTOSYSTEM I REACTION CENTER SUBUNIT II-1, CHLOROPLASTIC-RELATED"/>
    <property type="match status" value="1"/>
</dbReference>
<comment type="subcellular location">
    <subcellularLocation>
        <location evidence="4">Plastid</location>
        <location evidence="4">Chloroplast thylakoid membrane</location>
        <topology evidence="4">Peripheral membrane protein</topology>
        <orientation evidence="4">Stromal side</orientation>
    </subcellularLocation>
</comment>
<dbReference type="PANTHER" id="PTHR31982:SF5">
    <property type="entry name" value="PHOTOSYSTEM I REACTION CENTER SUBUNIT II, CHLOROPLASTIC"/>
    <property type="match status" value="1"/>
</dbReference>
<reference evidence="6" key="2">
    <citation type="submission" date="2024-04" db="EMBL/GenBank/DDBJ databases">
        <authorList>
            <person name="Chen Y."/>
            <person name="Shah S."/>
            <person name="Dougan E. K."/>
            <person name="Thang M."/>
            <person name="Chan C."/>
        </authorList>
    </citation>
    <scope>NUCLEOTIDE SEQUENCE [LARGE SCALE GENOMIC DNA]</scope>
</reference>
<comment type="caution">
    <text evidence="5">The sequence shown here is derived from an EMBL/GenBank/DDBJ whole genome shotgun (WGS) entry which is preliminary data.</text>
</comment>
<comment type="similarity">
    <text evidence="1 4">Belongs to the PsaD family.</text>
</comment>
<evidence type="ECO:0000256" key="1">
    <source>
        <dbReference type="ARBA" id="ARBA00009926"/>
    </source>
</evidence>
<gene>
    <name evidence="5" type="ORF">C1SCF055_LOCUS38771</name>
</gene>
<dbReference type="OrthoDB" id="420932at2759"/>